<evidence type="ECO:0000313" key="5">
    <source>
        <dbReference type="Proteomes" id="UP001610334"/>
    </source>
</evidence>
<dbReference type="InterPro" id="IPR001608">
    <property type="entry name" value="Ala_racemase_N"/>
</dbReference>
<dbReference type="Proteomes" id="UP001610334">
    <property type="component" value="Unassembled WGS sequence"/>
</dbReference>
<evidence type="ECO:0000256" key="2">
    <source>
        <dbReference type="ARBA" id="ARBA00023239"/>
    </source>
</evidence>
<dbReference type="Pfam" id="PF14031">
    <property type="entry name" value="D-ser_dehydrat"/>
    <property type="match status" value="1"/>
</dbReference>
<dbReference type="Gene3D" id="3.20.20.10">
    <property type="entry name" value="Alanine racemase"/>
    <property type="match status" value="1"/>
</dbReference>
<dbReference type="SUPFAM" id="SSF51419">
    <property type="entry name" value="PLP-binding barrel"/>
    <property type="match status" value="1"/>
</dbReference>
<dbReference type="InterPro" id="IPR026956">
    <property type="entry name" value="D-ser_dehydrat-like_dom"/>
</dbReference>
<dbReference type="PANTHER" id="PTHR28004:SF2">
    <property type="entry name" value="D-SERINE DEHYDRATASE"/>
    <property type="match status" value="1"/>
</dbReference>
<reference evidence="4 5" key="1">
    <citation type="submission" date="2024-07" db="EMBL/GenBank/DDBJ databases">
        <title>Section-level genome sequencing and comparative genomics of Aspergillus sections Usti and Cavernicolus.</title>
        <authorList>
            <consortium name="Lawrence Berkeley National Laboratory"/>
            <person name="Nybo J.L."/>
            <person name="Vesth T.C."/>
            <person name="Theobald S."/>
            <person name="Frisvad J.C."/>
            <person name="Larsen T.O."/>
            <person name="Kjaerboelling I."/>
            <person name="Rothschild-Mancinelli K."/>
            <person name="Lyhne E.K."/>
            <person name="Kogle M.E."/>
            <person name="Barry K."/>
            <person name="Clum A."/>
            <person name="Na H."/>
            <person name="Ledsgaard L."/>
            <person name="Lin J."/>
            <person name="Lipzen A."/>
            <person name="Kuo A."/>
            <person name="Riley R."/>
            <person name="Mondo S."/>
            <person name="Labutti K."/>
            <person name="Haridas S."/>
            <person name="Pangalinan J."/>
            <person name="Salamov A.A."/>
            <person name="Simmons B.A."/>
            <person name="Magnuson J.K."/>
            <person name="Chen J."/>
            <person name="Drula E."/>
            <person name="Henrissat B."/>
            <person name="Wiebenga A."/>
            <person name="Lubbers R.J."/>
            <person name="Gomes A.C."/>
            <person name="Makela M.R."/>
            <person name="Stajich J."/>
            <person name="Grigoriev I.V."/>
            <person name="Mortensen U.H."/>
            <person name="De Vries R.P."/>
            <person name="Baker S.E."/>
            <person name="Andersen M.R."/>
        </authorList>
    </citation>
    <scope>NUCLEOTIDE SEQUENCE [LARGE SCALE GENOMIC DNA]</scope>
    <source>
        <strain evidence="4 5">CBS 588.65</strain>
    </source>
</reference>
<dbReference type="InterPro" id="IPR042208">
    <property type="entry name" value="D-ser_dehydrat-like_sf"/>
</dbReference>
<name>A0ABR4GS75_9EURO</name>
<dbReference type="Gene3D" id="2.40.37.20">
    <property type="entry name" value="D-serine dehydratase-like domain"/>
    <property type="match status" value="1"/>
</dbReference>
<evidence type="ECO:0000256" key="1">
    <source>
        <dbReference type="ARBA" id="ARBA00005323"/>
    </source>
</evidence>
<dbReference type="Pfam" id="PF01168">
    <property type="entry name" value="Ala_racemase_N"/>
    <property type="match status" value="1"/>
</dbReference>
<comment type="similarity">
    <text evidence="1">Belongs to the DSD1 family.</text>
</comment>
<dbReference type="EMBL" id="JBFXLT010000224">
    <property type="protein sequence ID" value="KAL2801919.1"/>
    <property type="molecule type" value="Genomic_DNA"/>
</dbReference>
<proteinExistence type="inferred from homology"/>
<dbReference type="PANTHER" id="PTHR28004">
    <property type="entry name" value="ZGC:162816-RELATED"/>
    <property type="match status" value="1"/>
</dbReference>
<comment type="caution">
    <text evidence="4">The sequence shown here is derived from an EMBL/GenBank/DDBJ whole genome shotgun (WGS) entry which is preliminary data.</text>
</comment>
<protein>
    <submittedName>
        <fullName evidence="4">Serine dehydratase domain-containing protein</fullName>
    </submittedName>
</protein>
<accession>A0ABR4GS75</accession>
<keyword evidence="2" id="KW-0456">Lyase</keyword>
<evidence type="ECO:0000313" key="4">
    <source>
        <dbReference type="EMBL" id="KAL2801919.1"/>
    </source>
</evidence>
<feature type="domain" description="D-serine dehydratase-like" evidence="3">
    <location>
        <begin position="282"/>
        <end position="391"/>
    </location>
</feature>
<keyword evidence="5" id="KW-1185">Reference proteome</keyword>
<dbReference type="InterPro" id="IPR051466">
    <property type="entry name" value="D-amino_acid_metab_enzyme"/>
</dbReference>
<gene>
    <name evidence="4" type="ORF">BJX63DRAFT_441632</name>
</gene>
<evidence type="ECO:0000259" key="3">
    <source>
        <dbReference type="SMART" id="SM01119"/>
    </source>
</evidence>
<dbReference type="SMART" id="SM01119">
    <property type="entry name" value="D-ser_dehydrat"/>
    <property type="match status" value="1"/>
</dbReference>
<dbReference type="InterPro" id="IPR029066">
    <property type="entry name" value="PLP-binding_barrel"/>
</dbReference>
<sequence>MASHDSYIGKPATDLPTPSLILSKPTIERNINQLHQAVKNLGIAFRPHVKTLKSLEVTRLMLGNGLHRKIVASTLPEIEGALPLVKEGVLDECLYGMPIYPSILPRLAKLTTSLKIVLMIDNEQHIDVLEKFTGTKAPWPVFIKIDVGTRRAGVVHSSSTLPALVQRVEESAAVELYGFYCHAGHSYACRTSESAASVLKEELEGAVSASNLLSKAGSGRKVVVSIGSTPTAHVVSTIKEVLPEGLELELHAGSYCPSCTGNFPCNDLQQVCTGLVSVNAQSVRVLTEVCSVYPERNEALVNAGKIALSKETSDLPGYARVTDKPEWAVVRTSQEHGILGLSVTPALSVLGVHEVKNEKAVETFKVGDRVLLYCQHACITASAFPVYYVVDEEDIVREAWVPWKGW</sequence>
<organism evidence="4 5">
    <name type="scientific">Aspergillus granulosus</name>
    <dbReference type="NCBI Taxonomy" id="176169"/>
    <lineage>
        <taxon>Eukaryota</taxon>
        <taxon>Fungi</taxon>
        <taxon>Dikarya</taxon>
        <taxon>Ascomycota</taxon>
        <taxon>Pezizomycotina</taxon>
        <taxon>Eurotiomycetes</taxon>
        <taxon>Eurotiomycetidae</taxon>
        <taxon>Eurotiales</taxon>
        <taxon>Aspergillaceae</taxon>
        <taxon>Aspergillus</taxon>
        <taxon>Aspergillus subgen. Nidulantes</taxon>
    </lineage>
</organism>